<dbReference type="InterPro" id="IPR017972">
    <property type="entry name" value="Cyt_P450_CS"/>
</dbReference>
<dbReference type="OrthoDB" id="1470350at2759"/>
<evidence type="ECO:0000256" key="7">
    <source>
        <dbReference type="RuleBase" id="RU000461"/>
    </source>
</evidence>
<feature type="transmembrane region" description="Helical" evidence="8">
    <location>
        <begin position="228"/>
        <end position="249"/>
    </location>
</feature>
<proteinExistence type="inferred from homology"/>
<dbReference type="STRING" id="1081104.A0A162MVY3"/>
<feature type="chain" id="PRO_5007837511" evidence="9">
    <location>
        <begin position="23"/>
        <end position="602"/>
    </location>
</feature>
<sequence length="602" mass="67105">MGATVSALVLLCLCVAVNQVMSLLRNISEARRSGFRAMIIHQPYYNRHLWRDWLGDAFIIVSPGLMVMHVSNAELNHWIMSQRERFPKWTPAYKVLAVFGPNLVVTEGHEWRRHRRLASGAFTESNTALVFQESVRQSLSMLRKWTGDSQGVAGTAQEKRAGGKMLLSVHEDATKLTLHIISYVGFGLRMLWPCETQPEDTDATLTKFSSLTAPEGYQVAFLDAIGGVLHHIIYVVIFPIWLLGWMPLASARQAGREARDYLKYSNELLEKRLLEDKQAGGEMKSLGMDFLGHLVRTGNDGTALDREAIIGNSFILQLAGHETTANALFFTIVFLACFPEAQRRLQQDLDEVLGDTEPSAWEYAKVVPALLASNVGAAMYETLRLLPPTVILPKMAAQDEAVTLDGKQYTIPAGMPVFLGILDTARDARYWPTRPSRYATGKTDIEDYLPERWFRKSKQEGQGGAKSSVADKDEEASYDNIAGPTMSEKLFRPVAGAYVPFSDGARSCIGRRIAQTELMATLAVLFRGHSIELAVDDGGEVEDMADVRERSAERALYLEARCVALEALKTARTTTTLKLADGQQIGLRIARRGEERFVRWMD</sequence>
<dbReference type="InterPro" id="IPR036396">
    <property type="entry name" value="Cyt_P450_sf"/>
</dbReference>
<name>A0A162MVY3_CORFA</name>
<keyword evidence="7" id="KW-0560">Oxidoreductase</keyword>
<keyword evidence="5 6" id="KW-0408">Iron</keyword>
<dbReference type="Pfam" id="PF00067">
    <property type="entry name" value="p450"/>
    <property type="match status" value="1"/>
</dbReference>
<evidence type="ECO:0000256" key="5">
    <source>
        <dbReference type="ARBA" id="ARBA00023004"/>
    </source>
</evidence>
<dbReference type="GO" id="GO:0020037">
    <property type="term" value="F:heme binding"/>
    <property type="evidence" value="ECO:0007669"/>
    <property type="project" value="InterPro"/>
</dbReference>
<dbReference type="AlphaFoldDB" id="A0A162MVY3"/>
<dbReference type="EMBL" id="AZHB01000003">
    <property type="protein sequence ID" value="OAA71439.1"/>
    <property type="molecule type" value="Genomic_DNA"/>
</dbReference>
<gene>
    <name evidence="10" type="ORF">ISF_01990</name>
</gene>
<evidence type="ECO:0000256" key="9">
    <source>
        <dbReference type="SAM" id="SignalP"/>
    </source>
</evidence>
<comment type="caution">
    <text evidence="10">The sequence shown here is derived from an EMBL/GenBank/DDBJ whole genome shotgun (WGS) entry which is preliminary data.</text>
</comment>
<evidence type="ECO:0000256" key="2">
    <source>
        <dbReference type="ARBA" id="ARBA00010617"/>
    </source>
</evidence>
<keyword evidence="11" id="KW-1185">Reference proteome</keyword>
<dbReference type="PANTHER" id="PTHR24305:SF166">
    <property type="entry name" value="CYTOCHROME P450 12A4, MITOCHONDRIAL-RELATED"/>
    <property type="match status" value="1"/>
</dbReference>
<evidence type="ECO:0000256" key="6">
    <source>
        <dbReference type="PIRSR" id="PIRSR602401-1"/>
    </source>
</evidence>
<dbReference type="Proteomes" id="UP000076744">
    <property type="component" value="Unassembled WGS sequence"/>
</dbReference>
<keyword evidence="8" id="KW-0472">Membrane</keyword>
<keyword evidence="8" id="KW-0812">Transmembrane</keyword>
<evidence type="ECO:0000313" key="11">
    <source>
        <dbReference type="Proteomes" id="UP000076744"/>
    </source>
</evidence>
<feature type="binding site" description="axial binding residue" evidence="6">
    <location>
        <position position="508"/>
    </location>
    <ligand>
        <name>heme</name>
        <dbReference type="ChEBI" id="CHEBI:30413"/>
    </ligand>
    <ligandPart>
        <name>Fe</name>
        <dbReference type="ChEBI" id="CHEBI:18248"/>
    </ligandPart>
</feature>
<dbReference type="PROSITE" id="PS00086">
    <property type="entry name" value="CYTOCHROME_P450"/>
    <property type="match status" value="1"/>
</dbReference>
<dbReference type="GO" id="GO:0005506">
    <property type="term" value="F:iron ion binding"/>
    <property type="evidence" value="ECO:0007669"/>
    <property type="project" value="InterPro"/>
</dbReference>
<dbReference type="PANTHER" id="PTHR24305">
    <property type="entry name" value="CYTOCHROME P450"/>
    <property type="match status" value="1"/>
</dbReference>
<dbReference type="RefSeq" id="XP_018707320.1">
    <property type="nucleotide sequence ID" value="XM_018845597.1"/>
</dbReference>
<dbReference type="InterPro" id="IPR002401">
    <property type="entry name" value="Cyt_P450_E_grp-I"/>
</dbReference>
<dbReference type="SUPFAM" id="SSF48264">
    <property type="entry name" value="Cytochrome P450"/>
    <property type="match status" value="1"/>
</dbReference>
<keyword evidence="9" id="KW-0732">Signal</keyword>
<keyword evidence="4 6" id="KW-0479">Metal-binding</keyword>
<evidence type="ECO:0000256" key="3">
    <source>
        <dbReference type="ARBA" id="ARBA00022617"/>
    </source>
</evidence>
<dbReference type="InterPro" id="IPR001128">
    <property type="entry name" value="Cyt_P450"/>
</dbReference>
<keyword evidence="7" id="KW-0503">Monooxygenase</keyword>
<dbReference type="GO" id="GO:0016705">
    <property type="term" value="F:oxidoreductase activity, acting on paired donors, with incorporation or reduction of molecular oxygen"/>
    <property type="evidence" value="ECO:0007669"/>
    <property type="project" value="InterPro"/>
</dbReference>
<evidence type="ECO:0000256" key="8">
    <source>
        <dbReference type="SAM" id="Phobius"/>
    </source>
</evidence>
<dbReference type="GeneID" id="30018282"/>
<dbReference type="PRINTS" id="PR00463">
    <property type="entry name" value="EP450I"/>
</dbReference>
<dbReference type="GO" id="GO:0004497">
    <property type="term" value="F:monooxygenase activity"/>
    <property type="evidence" value="ECO:0007669"/>
    <property type="project" value="UniProtKB-KW"/>
</dbReference>
<keyword evidence="3 6" id="KW-0349">Heme</keyword>
<reference evidence="10 11" key="1">
    <citation type="journal article" date="2016" name="Genome Biol. Evol.">
        <title>Divergent and convergent evolution of fungal pathogenicity.</title>
        <authorList>
            <person name="Shang Y."/>
            <person name="Xiao G."/>
            <person name="Zheng P."/>
            <person name="Cen K."/>
            <person name="Zhan S."/>
            <person name="Wang C."/>
        </authorList>
    </citation>
    <scope>NUCLEOTIDE SEQUENCE [LARGE SCALE GENOMIC DNA]</scope>
    <source>
        <strain evidence="10 11">ARSEF 2679</strain>
    </source>
</reference>
<evidence type="ECO:0000256" key="4">
    <source>
        <dbReference type="ARBA" id="ARBA00022723"/>
    </source>
</evidence>
<dbReference type="Gene3D" id="1.10.630.10">
    <property type="entry name" value="Cytochrome P450"/>
    <property type="match status" value="1"/>
</dbReference>
<dbReference type="InterPro" id="IPR050121">
    <property type="entry name" value="Cytochrome_P450_monoxygenase"/>
</dbReference>
<keyword evidence="8" id="KW-1133">Transmembrane helix</keyword>
<accession>A0A162MVY3</accession>
<feature type="signal peptide" evidence="9">
    <location>
        <begin position="1"/>
        <end position="22"/>
    </location>
</feature>
<comment type="similarity">
    <text evidence="2 7">Belongs to the cytochrome P450 family.</text>
</comment>
<protein>
    <submittedName>
        <fullName evidence="10">Cytochrome P450</fullName>
    </submittedName>
</protein>
<organism evidence="10 11">
    <name type="scientific">Cordyceps fumosorosea (strain ARSEF 2679)</name>
    <name type="common">Isaria fumosorosea</name>
    <dbReference type="NCBI Taxonomy" id="1081104"/>
    <lineage>
        <taxon>Eukaryota</taxon>
        <taxon>Fungi</taxon>
        <taxon>Dikarya</taxon>
        <taxon>Ascomycota</taxon>
        <taxon>Pezizomycotina</taxon>
        <taxon>Sordariomycetes</taxon>
        <taxon>Hypocreomycetidae</taxon>
        <taxon>Hypocreales</taxon>
        <taxon>Cordycipitaceae</taxon>
        <taxon>Cordyceps</taxon>
    </lineage>
</organism>
<comment type="cofactor">
    <cofactor evidence="1 6">
        <name>heme</name>
        <dbReference type="ChEBI" id="CHEBI:30413"/>
    </cofactor>
</comment>
<evidence type="ECO:0000256" key="1">
    <source>
        <dbReference type="ARBA" id="ARBA00001971"/>
    </source>
</evidence>
<evidence type="ECO:0000313" key="10">
    <source>
        <dbReference type="EMBL" id="OAA71439.1"/>
    </source>
</evidence>
<dbReference type="PRINTS" id="PR00385">
    <property type="entry name" value="P450"/>
</dbReference>